<protein>
    <submittedName>
        <fullName evidence="1">Uncharacterized protein</fullName>
    </submittedName>
</protein>
<organism evidence="1 2">
    <name type="scientific">Cyclotella atomus</name>
    <dbReference type="NCBI Taxonomy" id="382360"/>
    <lineage>
        <taxon>Eukaryota</taxon>
        <taxon>Sar</taxon>
        <taxon>Stramenopiles</taxon>
        <taxon>Ochrophyta</taxon>
        <taxon>Bacillariophyta</taxon>
        <taxon>Coscinodiscophyceae</taxon>
        <taxon>Thalassiosirophycidae</taxon>
        <taxon>Stephanodiscales</taxon>
        <taxon>Stephanodiscaceae</taxon>
        <taxon>Cyclotella</taxon>
    </lineage>
</organism>
<keyword evidence="2" id="KW-1185">Reference proteome</keyword>
<reference evidence="1 2" key="1">
    <citation type="submission" date="2024-10" db="EMBL/GenBank/DDBJ databases">
        <title>Updated reference genomes for cyclostephanoid diatoms.</title>
        <authorList>
            <person name="Roberts W.R."/>
            <person name="Alverson A.J."/>
        </authorList>
    </citation>
    <scope>NUCLEOTIDE SEQUENCE [LARGE SCALE GENOMIC DNA]</scope>
    <source>
        <strain evidence="1 2">AJA010-31</strain>
    </source>
</reference>
<dbReference type="Proteomes" id="UP001530400">
    <property type="component" value="Unassembled WGS sequence"/>
</dbReference>
<dbReference type="EMBL" id="JALLPJ020000810">
    <property type="protein sequence ID" value="KAL3782352.1"/>
    <property type="molecule type" value="Genomic_DNA"/>
</dbReference>
<evidence type="ECO:0000313" key="1">
    <source>
        <dbReference type="EMBL" id="KAL3782352.1"/>
    </source>
</evidence>
<comment type="caution">
    <text evidence="1">The sequence shown here is derived from an EMBL/GenBank/DDBJ whole genome shotgun (WGS) entry which is preliminary data.</text>
</comment>
<sequence length="60" mass="7150">MIYFELLPKNGTQQRLESIDRFEYNKQNCFNYKLQNEGKEETINVAPEKKNKVVQTINLV</sequence>
<proteinExistence type="predicted"/>
<accession>A0ABD3P2T3</accession>
<dbReference type="AlphaFoldDB" id="A0ABD3P2T3"/>
<evidence type="ECO:0000313" key="2">
    <source>
        <dbReference type="Proteomes" id="UP001530400"/>
    </source>
</evidence>
<name>A0ABD3P2T3_9STRA</name>
<gene>
    <name evidence="1" type="ORF">ACHAWO_003725</name>
</gene>